<evidence type="ECO:0000256" key="1">
    <source>
        <dbReference type="ARBA" id="ARBA00023015"/>
    </source>
</evidence>
<keyword evidence="3" id="KW-0804">Transcription</keyword>
<protein>
    <submittedName>
        <fullName evidence="5">Transcriptional regulator, LacI family</fullName>
    </submittedName>
</protein>
<dbReference type="AlphaFoldDB" id="A0A0R1X7P9"/>
<dbReference type="Proteomes" id="UP000051412">
    <property type="component" value="Unassembled WGS sequence"/>
</dbReference>
<evidence type="ECO:0000313" key="5">
    <source>
        <dbReference type="EMBL" id="KRM26080.1"/>
    </source>
</evidence>
<dbReference type="SUPFAM" id="SSF53822">
    <property type="entry name" value="Periplasmic binding protein-like I"/>
    <property type="match status" value="1"/>
</dbReference>
<keyword evidence="6" id="KW-1185">Reference proteome</keyword>
<dbReference type="STRING" id="1423782.FD32_GL000530"/>
<dbReference type="EMBL" id="AZGM01000097">
    <property type="protein sequence ID" value="KRM26080.1"/>
    <property type="molecule type" value="Genomic_DNA"/>
</dbReference>
<dbReference type="Pfam" id="PF00532">
    <property type="entry name" value="Peripla_BP_1"/>
    <property type="match status" value="1"/>
</dbReference>
<dbReference type="SMART" id="SM00354">
    <property type="entry name" value="HTH_LACI"/>
    <property type="match status" value="1"/>
</dbReference>
<dbReference type="Gene3D" id="3.40.50.2300">
    <property type="match status" value="2"/>
</dbReference>
<dbReference type="InterPro" id="IPR000843">
    <property type="entry name" value="HTH_LacI"/>
</dbReference>
<evidence type="ECO:0000256" key="3">
    <source>
        <dbReference type="ARBA" id="ARBA00023163"/>
    </source>
</evidence>
<dbReference type="GO" id="GO:0003700">
    <property type="term" value="F:DNA-binding transcription factor activity"/>
    <property type="evidence" value="ECO:0007669"/>
    <property type="project" value="TreeGrafter"/>
</dbReference>
<dbReference type="InterPro" id="IPR028082">
    <property type="entry name" value="Peripla_BP_I"/>
</dbReference>
<dbReference type="PROSITE" id="PS50932">
    <property type="entry name" value="HTH_LACI_2"/>
    <property type="match status" value="1"/>
</dbReference>
<dbReference type="RefSeq" id="WP_156410644.1">
    <property type="nucleotide sequence ID" value="NZ_AZGM01000097.1"/>
</dbReference>
<dbReference type="PANTHER" id="PTHR30146">
    <property type="entry name" value="LACI-RELATED TRANSCRIPTIONAL REPRESSOR"/>
    <property type="match status" value="1"/>
</dbReference>
<organism evidence="5 6">
    <name type="scientific">Limosilactobacillus panis DSM 6035</name>
    <dbReference type="NCBI Taxonomy" id="1423782"/>
    <lineage>
        <taxon>Bacteria</taxon>
        <taxon>Bacillati</taxon>
        <taxon>Bacillota</taxon>
        <taxon>Bacilli</taxon>
        <taxon>Lactobacillales</taxon>
        <taxon>Lactobacillaceae</taxon>
        <taxon>Limosilactobacillus</taxon>
    </lineage>
</organism>
<feature type="domain" description="HTH lacI-type" evidence="4">
    <location>
        <begin position="5"/>
        <end position="60"/>
    </location>
</feature>
<keyword evidence="1" id="KW-0805">Transcription regulation</keyword>
<sequence>MNQRVTIGDVTKVAGVSGTTVSRIINGHYEKMRLATRQRVEAVIKELHFIPTASAQRLRQRQGHVIGVLVGDIANPFSFLLAKGIDDILKQAGYDILLMNTNNSLETEKRALQRLYQQQVDGIIVQPNSGHFSQFSGLLRAQIPLEIVDREVWDLPASVGTVTSANQDACYQLGRILLNHGYHNILAISAHFAEASGQIPRIAGLETAANDFGLSYHNIETRGHGRDWLARTFTHQLAQLSGRTAVISLMGPVLFDLLSIFKKHHLTFPQDFGLVSFDDWEWSQYVGDGIFLLKQDMELMGNYAAKCLLKSMATIPPAAQRFCPLKPSFAPQFNFSINY</sequence>
<dbReference type="OrthoDB" id="1639518at2"/>
<evidence type="ECO:0000259" key="4">
    <source>
        <dbReference type="PROSITE" id="PS50932"/>
    </source>
</evidence>
<dbReference type="InterPro" id="IPR001761">
    <property type="entry name" value="Peripla_BP/Lac1_sug-bd_dom"/>
</dbReference>
<evidence type="ECO:0000313" key="6">
    <source>
        <dbReference type="Proteomes" id="UP000051412"/>
    </source>
</evidence>
<comment type="caution">
    <text evidence="5">The sequence shown here is derived from an EMBL/GenBank/DDBJ whole genome shotgun (WGS) entry which is preliminary data.</text>
</comment>
<gene>
    <name evidence="5" type="ORF">FD32_GL000530</name>
</gene>
<dbReference type="Gene3D" id="1.10.260.40">
    <property type="entry name" value="lambda repressor-like DNA-binding domains"/>
    <property type="match status" value="1"/>
</dbReference>
<dbReference type="InterPro" id="IPR010982">
    <property type="entry name" value="Lambda_DNA-bd_dom_sf"/>
</dbReference>
<dbReference type="CDD" id="cd01392">
    <property type="entry name" value="HTH_LacI"/>
    <property type="match status" value="1"/>
</dbReference>
<name>A0A0R1X7P9_9LACO</name>
<dbReference type="SUPFAM" id="SSF47413">
    <property type="entry name" value="lambda repressor-like DNA-binding domains"/>
    <property type="match status" value="1"/>
</dbReference>
<dbReference type="GO" id="GO:0000976">
    <property type="term" value="F:transcription cis-regulatory region binding"/>
    <property type="evidence" value="ECO:0007669"/>
    <property type="project" value="TreeGrafter"/>
</dbReference>
<reference evidence="5 6" key="1">
    <citation type="journal article" date="2015" name="Genome Announc.">
        <title>Expanding the biotechnology potential of lactobacilli through comparative genomics of 213 strains and associated genera.</title>
        <authorList>
            <person name="Sun Z."/>
            <person name="Harris H.M."/>
            <person name="McCann A."/>
            <person name="Guo C."/>
            <person name="Argimon S."/>
            <person name="Zhang W."/>
            <person name="Yang X."/>
            <person name="Jeffery I.B."/>
            <person name="Cooney J.C."/>
            <person name="Kagawa T.F."/>
            <person name="Liu W."/>
            <person name="Song Y."/>
            <person name="Salvetti E."/>
            <person name="Wrobel A."/>
            <person name="Rasinkangas P."/>
            <person name="Parkhill J."/>
            <person name="Rea M.C."/>
            <person name="O'Sullivan O."/>
            <person name="Ritari J."/>
            <person name="Douillard F.P."/>
            <person name="Paul Ross R."/>
            <person name="Yang R."/>
            <person name="Briner A.E."/>
            <person name="Felis G.E."/>
            <person name="de Vos W.M."/>
            <person name="Barrangou R."/>
            <person name="Klaenhammer T.R."/>
            <person name="Caufield P.W."/>
            <person name="Cui Y."/>
            <person name="Zhang H."/>
            <person name="O'Toole P.W."/>
        </authorList>
    </citation>
    <scope>NUCLEOTIDE SEQUENCE [LARGE SCALE GENOMIC DNA]</scope>
    <source>
        <strain evidence="5 6">DSM 6035</strain>
    </source>
</reference>
<evidence type="ECO:0000256" key="2">
    <source>
        <dbReference type="ARBA" id="ARBA00023125"/>
    </source>
</evidence>
<accession>A0A0R1X7P9</accession>
<dbReference type="PATRIC" id="fig|1423782.4.peg.547"/>
<keyword evidence="2" id="KW-0238">DNA-binding</keyword>
<dbReference type="Pfam" id="PF00356">
    <property type="entry name" value="LacI"/>
    <property type="match status" value="1"/>
</dbReference>
<dbReference type="PANTHER" id="PTHR30146:SF154">
    <property type="entry name" value="TRANSCRIPTION REGULATOR, MEMBER OF GALR FAMILY"/>
    <property type="match status" value="1"/>
</dbReference>
<proteinExistence type="predicted"/>